<evidence type="ECO:0000256" key="2">
    <source>
        <dbReference type="ARBA" id="ARBA00004401"/>
    </source>
</evidence>
<dbReference type="EC" id="3.4.21.89" evidence="4 7"/>
<dbReference type="InterPro" id="IPR000223">
    <property type="entry name" value="Pept_S26A_signal_pept_1"/>
</dbReference>
<protein>
    <recommendedName>
        <fullName evidence="4 7">Signal peptidase I</fullName>
        <ecNumber evidence="4 7">3.4.21.89</ecNumber>
    </recommendedName>
</protein>
<dbReference type="PATRIC" id="fig|1235802.3.peg.3526"/>
<name>N2AC92_9FIRM</name>
<dbReference type="Proteomes" id="UP000012589">
    <property type="component" value="Unassembled WGS sequence"/>
</dbReference>
<evidence type="ECO:0000313" key="10">
    <source>
        <dbReference type="EMBL" id="EMZ24078.1"/>
    </source>
</evidence>
<evidence type="ECO:0000256" key="6">
    <source>
        <dbReference type="PIRSR" id="PIRSR600223-1"/>
    </source>
</evidence>
<feature type="active site" evidence="6">
    <location>
        <position position="63"/>
    </location>
</feature>
<evidence type="ECO:0000256" key="4">
    <source>
        <dbReference type="ARBA" id="ARBA00013208"/>
    </source>
</evidence>
<sequence length="218" mass="25405">MGDKEYLDTEEKVQEQNTEAEGTKKRSFFRELLSFAEIFLVAFLLAQLMTRFVLINAEVPSESMENMIEPGDRLFGFRLAYAFDEPDRFDVVIFRYPVDETQNYIKRVIGLPGETVEIREGNIYIDHAQEPLEEPYLPEEWVDDNDGFVFDVPQDCYLMLGDNRNISLDARFWAGKALEAGVARNEEEAEPYMYVKSDQILGRAVFKYFPHFKSLLSY</sequence>
<dbReference type="Pfam" id="PF10502">
    <property type="entry name" value="Peptidase_S26"/>
    <property type="match status" value="1"/>
</dbReference>
<dbReference type="AlphaFoldDB" id="N2AC92"/>
<keyword evidence="5 7" id="KW-0378">Hydrolase</keyword>
<dbReference type="PRINTS" id="PR00727">
    <property type="entry name" value="LEADERPTASE"/>
</dbReference>
<dbReference type="CDD" id="cd06530">
    <property type="entry name" value="S26_SPase_I"/>
    <property type="match status" value="1"/>
</dbReference>
<proteinExistence type="inferred from homology"/>
<feature type="domain" description="Peptidase S26" evidence="9">
    <location>
        <begin position="34"/>
        <end position="209"/>
    </location>
</feature>
<comment type="subcellular location">
    <subcellularLocation>
        <location evidence="2">Cell membrane</location>
        <topology evidence="2">Single-pass type II membrane protein</topology>
    </subcellularLocation>
    <subcellularLocation>
        <location evidence="7">Membrane</location>
        <topology evidence="7">Single-pass type II membrane protein</topology>
    </subcellularLocation>
</comment>
<evidence type="ECO:0000259" key="9">
    <source>
        <dbReference type="Pfam" id="PF10502"/>
    </source>
</evidence>
<dbReference type="OrthoDB" id="9802919at2"/>
<dbReference type="PROSITE" id="PS00760">
    <property type="entry name" value="SPASE_I_2"/>
    <property type="match status" value="1"/>
</dbReference>
<dbReference type="GO" id="GO:0006465">
    <property type="term" value="P:signal peptide processing"/>
    <property type="evidence" value="ECO:0007669"/>
    <property type="project" value="InterPro"/>
</dbReference>
<dbReference type="HOGENOM" id="CLU_028723_5_1_9"/>
<dbReference type="InterPro" id="IPR036286">
    <property type="entry name" value="LexA/Signal_pep-like_sf"/>
</dbReference>
<evidence type="ECO:0000256" key="7">
    <source>
        <dbReference type="RuleBase" id="RU362042"/>
    </source>
</evidence>
<gene>
    <name evidence="10" type="ORF">C823_03341</name>
</gene>
<feature type="compositionally biased region" description="Basic and acidic residues" evidence="8">
    <location>
        <begin position="1"/>
        <end position="14"/>
    </location>
</feature>
<evidence type="ECO:0000256" key="5">
    <source>
        <dbReference type="ARBA" id="ARBA00022801"/>
    </source>
</evidence>
<evidence type="ECO:0000256" key="8">
    <source>
        <dbReference type="SAM" id="MobiDB-lite"/>
    </source>
</evidence>
<reference evidence="10 11" key="1">
    <citation type="journal article" date="2014" name="Genome Announc.">
        <title>Draft genome sequences of the altered schaedler flora, a defined bacterial community from gnotobiotic mice.</title>
        <authorList>
            <person name="Wannemuehler M.J."/>
            <person name="Overstreet A.M."/>
            <person name="Ward D.V."/>
            <person name="Phillips G.J."/>
        </authorList>
    </citation>
    <scope>NUCLEOTIDE SEQUENCE [LARGE SCALE GENOMIC DNA]</scope>
    <source>
        <strain evidence="10 11">ASF492</strain>
    </source>
</reference>
<dbReference type="GO" id="GO:0004252">
    <property type="term" value="F:serine-type endopeptidase activity"/>
    <property type="evidence" value="ECO:0007669"/>
    <property type="project" value="InterPro"/>
</dbReference>
<comment type="catalytic activity">
    <reaction evidence="1 7">
        <text>Cleavage of hydrophobic, N-terminal signal or leader sequences from secreted and periplasmic proteins.</text>
        <dbReference type="EC" id="3.4.21.89"/>
    </reaction>
</comment>
<comment type="caution">
    <text evidence="10">The sequence shown here is derived from an EMBL/GenBank/DDBJ whole genome shotgun (WGS) entry which is preliminary data.</text>
</comment>
<evidence type="ECO:0000313" key="11">
    <source>
        <dbReference type="Proteomes" id="UP000012589"/>
    </source>
</evidence>
<dbReference type="SUPFAM" id="SSF51306">
    <property type="entry name" value="LexA/Signal peptidase"/>
    <property type="match status" value="1"/>
</dbReference>
<keyword evidence="7" id="KW-1133">Transmembrane helix</keyword>
<dbReference type="eggNOG" id="COG0681">
    <property type="taxonomic scope" value="Bacteria"/>
</dbReference>
<dbReference type="GO" id="GO:0009003">
    <property type="term" value="F:signal peptidase activity"/>
    <property type="evidence" value="ECO:0007669"/>
    <property type="project" value="UniProtKB-EC"/>
</dbReference>
<feature type="transmembrane region" description="Helical" evidence="7">
    <location>
        <begin position="32"/>
        <end position="54"/>
    </location>
</feature>
<dbReference type="GO" id="GO:0005886">
    <property type="term" value="C:plasma membrane"/>
    <property type="evidence" value="ECO:0007669"/>
    <property type="project" value="UniProtKB-SubCell"/>
</dbReference>
<dbReference type="EMBL" id="AQFT01000100">
    <property type="protein sequence ID" value="EMZ24078.1"/>
    <property type="molecule type" value="Genomic_DNA"/>
</dbReference>
<comment type="similarity">
    <text evidence="3 7">Belongs to the peptidase S26 family.</text>
</comment>
<organism evidence="10 11">
    <name type="scientific">Eubacterium plexicaudatum ASF492</name>
    <dbReference type="NCBI Taxonomy" id="1235802"/>
    <lineage>
        <taxon>Bacteria</taxon>
        <taxon>Bacillati</taxon>
        <taxon>Bacillota</taxon>
        <taxon>Clostridia</taxon>
        <taxon>Eubacteriales</taxon>
        <taxon>Eubacteriaceae</taxon>
        <taxon>Eubacterium</taxon>
    </lineage>
</organism>
<dbReference type="PANTHER" id="PTHR43390:SF1">
    <property type="entry name" value="CHLOROPLAST PROCESSING PEPTIDASE"/>
    <property type="match status" value="1"/>
</dbReference>
<keyword evidence="7" id="KW-0812">Transmembrane</keyword>
<feature type="active site" evidence="6">
    <location>
        <position position="106"/>
    </location>
</feature>
<keyword evidence="11" id="KW-1185">Reference proteome</keyword>
<evidence type="ECO:0000256" key="3">
    <source>
        <dbReference type="ARBA" id="ARBA00009370"/>
    </source>
</evidence>
<dbReference type="STRING" id="1235802.C823_03341"/>
<dbReference type="InterPro" id="IPR019757">
    <property type="entry name" value="Pept_S26A_signal_pept_1_Lys-AS"/>
</dbReference>
<dbReference type="PANTHER" id="PTHR43390">
    <property type="entry name" value="SIGNAL PEPTIDASE I"/>
    <property type="match status" value="1"/>
</dbReference>
<keyword evidence="7" id="KW-0645">Protease</keyword>
<accession>N2AC92</accession>
<feature type="region of interest" description="Disordered" evidence="8">
    <location>
        <begin position="1"/>
        <end position="20"/>
    </location>
</feature>
<dbReference type="NCBIfam" id="TIGR02227">
    <property type="entry name" value="sigpep_I_bact"/>
    <property type="match status" value="1"/>
</dbReference>
<dbReference type="Gene3D" id="2.10.109.10">
    <property type="entry name" value="Umud Fragment, subunit A"/>
    <property type="match status" value="1"/>
</dbReference>
<dbReference type="InterPro" id="IPR019533">
    <property type="entry name" value="Peptidase_S26"/>
</dbReference>
<keyword evidence="7" id="KW-0472">Membrane</keyword>
<evidence type="ECO:0000256" key="1">
    <source>
        <dbReference type="ARBA" id="ARBA00000677"/>
    </source>
</evidence>